<dbReference type="InterPro" id="IPR006652">
    <property type="entry name" value="Kelch_1"/>
</dbReference>
<evidence type="ECO:0000256" key="3">
    <source>
        <dbReference type="ARBA" id="ARBA00022536"/>
    </source>
</evidence>
<evidence type="ECO:0000256" key="1">
    <source>
        <dbReference type="ARBA" id="ARBA00004479"/>
    </source>
</evidence>
<keyword evidence="3 14" id="KW-0245">EGF-like domain</keyword>
<evidence type="ECO:0000256" key="16">
    <source>
        <dbReference type="SAM" id="Phobius"/>
    </source>
</evidence>
<dbReference type="PROSITE" id="PS00010">
    <property type="entry name" value="ASX_HYDROXYL"/>
    <property type="match status" value="1"/>
</dbReference>
<dbReference type="CDD" id="cd00041">
    <property type="entry name" value="CUB"/>
    <property type="match status" value="1"/>
</dbReference>
<evidence type="ECO:0000256" key="4">
    <source>
        <dbReference type="ARBA" id="ARBA00022692"/>
    </source>
</evidence>
<dbReference type="Pfam" id="PF00053">
    <property type="entry name" value="EGF_laminin"/>
    <property type="match status" value="2"/>
</dbReference>
<evidence type="ECO:0000259" key="18">
    <source>
        <dbReference type="PROSITE" id="PS50026"/>
    </source>
</evidence>
<feature type="transmembrane region" description="Helical" evidence="16">
    <location>
        <begin position="2690"/>
        <end position="2711"/>
    </location>
</feature>
<evidence type="ECO:0000256" key="10">
    <source>
        <dbReference type="ARBA" id="ARBA00023157"/>
    </source>
</evidence>
<evidence type="ECO:0000256" key="2">
    <source>
        <dbReference type="ARBA" id="ARBA00022441"/>
    </source>
</evidence>
<dbReference type="Gene3D" id="2.10.25.10">
    <property type="entry name" value="Laminin"/>
    <property type="match status" value="8"/>
</dbReference>
<feature type="disulfide bond" evidence="15">
    <location>
        <begin position="1260"/>
        <end position="1274"/>
    </location>
</feature>
<feature type="domain" description="CUB" evidence="17">
    <location>
        <begin position="68"/>
        <end position="178"/>
    </location>
</feature>
<dbReference type="SMART" id="SM00179">
    <property type="entry name" value="EGF_CA"/>
    <property type="match status" value="2"/>
</dbReference>
<dbReference type="InterPro" id="IPR000742">
    <property type="entry name" value="EGF"/>
</dbReference>
<dbReference type="SMART" id="SM00042">
    <property type="entry name" value="CUB"/>
    <property type="match status" value="1"/>
</dbReference>
<keyword evidence="11" id="KW-0325">Glycoprotein</keyword>
<dbReference type="GO" id="GO:0005509">
    <property type="term" value="F:calcium ion binding"/>
    <property type="evidence" value="ECO:0007669"/>
    <property type="project" value="InterPro"/>
</dbReference>
<dbReference type="InterPro" id="IPR024731">
    <property type="entry name" value="NELL2-like_EGF"/>
</dbReference>
<dbReference type="Proteomes" id="UP000014500">
    <property type="component" value="Unassembled WGS sequence"/>
</dbReference>
<dbReference type="InterPro" id="IPR035914">
    <property type="entry name" value="Sperma_CUB_dom_sf"/>
</dbReference>
<feature type="disulfide bond" evidence="14">
    <location>
        <begin position="1515"/>
        <end position="1524"/>
    </location>
</feature>
<dbReference type="InterPro" id="IPR015915">
    <property type="entry name" value="Kelch-typ_b-propeller"/>
</dbReference>
<dbReference type="PROSITE" id="PS01186">
    <property type="entry name" value="EGF_2"/>
    <property type="match status" value="2"/>
</dbReference>
<evidence type="ECO:0000313" key="21">
    <source>
        <dbReference type="Proteomes" id="UP000014500"/>
    </source>
</evidence>
<keyword evidence="7" id="KW-0106">Calcium</keyword>
<evidence type="ECO:0000256" key="6">
    <source>
        <dbReference type="ARBA" id="ARBA00022737"/>
    </source>
</evidence>
<dbReference type="CDD" id="cd00054">
    <property type="entry name" value="EGF_CA"/>
    <property type="match status" value="1"/>
</dbReference>
<dbReference type="PROSITE" id="PS50027">
    <property type="entry name" value="EGF_LAM_2"/>
    <property type="match status" value="2"/>
</dbReference>
<evidence type="ECO:0000259" key="19">
    <source>
        <dbReference type="PROSITE" id="PS50027"/>
    </source>
</evidence>
<dbReference type="SMART" id="SM00423">
    <property type="entry name" value="PSI"/>
    <property type="match status" value="9"/>
</dbReference>
<dbReference type="InterPro" id="IPR001881">
    <property type="entry name" value="EGF-like_Ca-bd_dom"/>
</dbReference>
<feature type="disulfide bond" evidence="15">
    <location>
        <begin position="1311"/>
        <end position="1325"/>
    </location>
</feature>
<dbReference type="OMA" id="PVCQWCD"/>
<evidence type="ECO:0000256" key="9">
    <source>
        <dbReference type="ARBA" id="ARBA00023136"/>
    </source>
</evidence>
<dbReference type="PANTHER" id="PTHR46093">
    <property type="entry name" value="ACYL-COA-BINDING DOMAIN-CONTAINING PROTEIN 5"/>
    <property type="match status" value="1"/>
</dbReference>
<evidence type="ECO:0000313" key="20">
    <source>
        <dbReference type="EnsemblMetazoa" id="SMAR012601-PA"/>
    </source>
</evidence>
<feature type="domain" description="CUB" evidence="17">
    <location>
        <begin position="1329"/>
        <end position="1460"/>
    </location>
</feature>
<evidence type="ECO:0000256" key="13">
    <source>
        <dbReference type="PROSITE-ProRule" id="PRU00059"/>
    </source>
</evidence>
<feature type="disulfide bond" evidence="14">
    <location>
        <begin position="235"/>
        <end position="244"/>
    </location>
</feature>
<keyword evidence="2" id="KW-0880">Kelch repeat</keyword>
<dbReference type="Pfam" id="PF07645">
    <property type="entry name" value="EGF_CA"/>
    <property type="match status" value="1"/>
</dbReference>
<comment type="subcellular location">
    <subcellularLocation>
        <location evidence="1">Membrane</location>
        <topology evidence="1">Single-pass type I membrane protein</topology>
    </subcellularLocation>
</comment>
<dbReference type="SMART" id="SM00181">
    <property type="entry name" value="EGF"/>
    <property type="match status" value="10"/>
</dbReference>
<dbReference type="SMART" id="SM00180">
    <property type="entry name" value="EGF_Lam"/>
    <property type="match status" value="6"/>
</dbReference>
<dbReference type="FunFam" id="2.10.25.10:FF:000191">
    <property type="entry name" value="Multiple epidermal growth factor-like domains 8"/>
    <property type="match status" value="1"/>
</dbReference>
<keyword evidence="21" id="KW-1185">Reference proteome</keyword>
<dbReference type="CDD" id="cd00055">
    <property type="entry name" value="EGF_Lam"/>
    <property type="match status" value="4"/>
</dbReference>
<comment type="caution">
    <text evidence="14">Lacks conserved residue(s) required for the propagation of feature annotation.</text>
</comment>
<dbReference type="STRING" id="126957.T1JFI7"/>
<dbReference type="FunFam" id="2.10.25.10:FF:000202">
    <property type="entry name" value="Multiple epidermal growth factor-like domains 8"/>
    <property type="match status" value="1"/>
</dbReference>
<keyword evidence="5" id="KW-0732">Signal</keyword>
<sequence>MCTTSHSTTKTNFRGRILKDENAVLDASVWLIMKGMIVNNTLGSFVTLLLIGMSLCFHFKATHVSESCSRKRHIFNDSWGIVSDGPGDYPQDSYCEWLIGGSKTGQVVNLKFHDMLTECSYDYLFIYNGDSYNSSILGSFSGNTLPSPIYANSGKMLILLFSDTNYVQKGFQAEFSVTDCPLNCSYHGRCELHKCICDDMWMGESCLIPRCPDECWELAGRGTCQRIPSPPTCVCNPGHSGQSCSLGLDDNTGNRWHMLANSGTGLTPRAGHAGIYLQFCDSFFVFGGFTLNEVLGDLVVYNFSTSKWRTLDVRHPRPSPRYGHAAAPIGDKFALFGGRLMSGKFSSELWLYDVKRNLWTVQLVPASGKPPGLARHTLTAVDDYLYLFGGNHEDGLFSSEMFRINLKEEVASPRWEKVYTLGGKEMDRRFVGHSTVYHADSRSLIVYGGIAVDVAKFSKLSERVHVFNVDTKYWSWINMNRGDTDFHVPLERAFHTSNIIGNYMVVFGGYTHLHSKEEICYDNRLYFYHLGCHVWVNVKEFENDFPGIASPVSQGSFSHVSAVRNGNVLLIAGGYSGAVRGDFLAYTVPANIASQNFVHVNMSIICKRHKTRESCRADPECGWCPGALGFSNDTCMDKTQSSNCKLRLDTGRCPTICPLLSDCQACLAIGGMENVKRHKSNFKSCRWCVQKAECYSEGNPTGICAFGSNRSYDVVGWWGINATNIKSLNECRYRDFRPGLTLLKFRHPPNWFQPDEVSIINSTTENIHFIPEFPGHREQDARGEYVTRFLGFIHPLGTKPKAEQHLRLFISTRLVKAVLRMSLNESEQFLEVVANHTSGSKLQRTESHRPGDKSLFSNPSRGHKYLIDFDVRLPISAEISYNDQATVQLVWNGFPNYRKEFTYEFLEPFSGGICSNYNNCLACLSDMSCGWCSLHSMCLQRIPDVHDSGIICADHRQSQYLVLQPKDCITCSDYIYCENCTAQPHCEWLIEDSHCVRRGRFADAVRDVIACPVPCNLYTNITLAILLRNTCSFCLGEPGRCAWCEHLQQCFLFSTYTTSYVYGMCREWVDEDHTIGQGLLMPGAQCRNCSIYTSCKDCLSDLRCGWCGNQYNPIIGSCSDGDFHGPSKEKCSSTKSSLHSYPETHVWFYDLCPDVEECLLGLHDCHPNATCTNTFDLYECTCNKGFRGDGHESCVKTCDEICVNGICSEVPFYQCNCYLGWTEVDCSANCGCNNHSTCLQGVGMCDECQDWTEGLFCERCKAGSYGNATKSQGCRKCNCNEHGSESDGYCDTVTGVCFCQDHTAGEHCEQCELGYYGDPRNGGNCFLKCGSRQLLTSIQKGGLGSQPGSSLGDSCLWILTVHPDLKQNLFLRDSATPSIHLTIQPDLNVKCSENFVYIFDGLPGFVLQDPHRDWQNKVLGVFCGSNINKSIEVEAKSGFLTVFYQRDDPMQGFNSTFRVETCSEKCPGNQLCIQGWCQCQKGFAGPNCSLRICPNHCSQLQWRGVCNEEYGVCLCEPGFTGIDCLQPMNQFKPTITTLFDPLRLAPSAEHLASILPRMGHTLISDHERNLWLFGGYSLSRGPLNDMYKFDTKTYKWEKVAINGRNANSVPRGRYFQASAFVWDKREIYIYGGLSQTEILDDFWKFNITSKKWTQLENTLQIPALAGHTLTLCGKDRMVLIGGFDIQYGFLDKFYEYDVNSAKWTMLNVSGATPTGLYGHTAVYSPRDYSIYVFGGILYRIDKTVVSNQLFAFHHPSKRWTVLPSEKGPFSLSNLRYRYMHSAVTMNEYMVIIGGRSKNGDLTDSILAYNYACNMWVELTGDGGHKLNKDDLEEAVGRAVVRQGNTVYIFGGFSGQLIGTLRKLYLPVDLCSVFATKHNCWQAPDCLFCSVYHINHTNQSFCYSSKRQMPLSCSNPDGTVELSSVTINCNKELLESRDCSQYATCSECLAVWPSYPNAKNVCQWFTTSQGSRCIAYDPTCEADSECNYIQLLQGIRDPENCPERTCTASDCEKCRNAKQCIWTRQILRSNEMGRTISTVNVKPIYDWNCFLKKIQTASNFPVVSMPPLACPPRCAQHRDCRSCLDSAGAEGGFHECRWSRELKECISPSYQPLRCVAGICGMVLRGSSEQCPRNCSEFNQCSHCLSQPQCGWCALSGSDLDGHGLCMEGGLDGPSTGICRSNNVSFHGEILMIENSPQWSYMKCPAENECLNNHHTCDKKSEDCIDLVKGFECRCRKGYINEGKVCKPICHQGCLHGTCVSPEECECYFGYVSKNCSIQCNCNGHSMCESVDQLDSCLDCKNNTQGKQCDKCKVLFIGNPRNNDKCISCNDYCNGHAKVCVEEEYYNITAQILASEAAEFSNLTDLLSIHEGASAEAVCVLCRNNTRGNRCELCQPGFFRTTENNPQEACRPCECQGHGNSCDPYTGEKCNCQNNTETDQHCNQKSKTVLPCWMQQCSKCKDSFLGTPTNGHQCYRQMTVDRDYCFDPLTQDSCLKPYPLHSGYTVYFVVYPKFRNVDIRVIVDVIQGSLDLYLSPRDDTFVIRNNLLMTKHVISVDAKYGIELGFSTSPQNNETFHVERKKRSSNNFKYNDFTTFASNPNNSDATEKRYKFREKSAKGLNTFVTIADPFEFLVVRNIENRLVITLPQEVHDLRSTHFYLVLQSTSTVNKDEVNVTYGNLFFRQDQPRIDLFVFFQFSFPVFPFLAVCVIVWKVKQAVEVRRARQRQAVEMEHMASRPFARITAIIDEEIVDDFLPYSPTLYAKKWKGRKHFHGRDSPKIHQNDDKYSVRPVAIEPTDDSVSAVSTLLIQLPGGSAAPVKLTLGSALVTMRVYPTTYSSIKACMRRRTSYHNT</sequence>
<dbReference type="InterPro" id="IPR056863">
    <property type="entry name" value="LMN_ATRN_NET-like_EGF"/>
</dbReference>
<evidence type="ECO:0000256" key="5">
    <source>
        <dbReference type="ARBA" id="ARBA00022729"/>
    </source>
</evidence>
<dbReference type="PROSITE" id="PS01248">
    <property type="entry name" value="EGF_LAM_1"/>
    <property type="match status" value="2"/>
</dbReference>
<dbReference type="eggNOG" id="KOG1388">
    <property type="taxonomic scope" value="Eukaryota"/>
</dbReference>
<feature type="domain" description="EGF-like" evidence="18">
    <location>
        <begin position="1489"/>
        <end position="1525"/>
    </location>
</feature>
<dbReference type="SUPFAM" id="SSF117281">
    <property type="entry name" value="Kelch motif"/>
    <property type="match status" value="2"/>
</dbReference>
<dbReference type="SUPFAM" id="SSF49854">
    <property type="entry name" value="Spermadhesin, CUB domain"/>
    <property type="match status" value="2"/>
</dbReference>
<dbReference type="Pfam" id="PF24981">
    <property type="entry name" value="Beta-prop_ATRN-LZTR1"/>
    <property type="match status" value="2"/>
</dbReference>
<dbReference type="Pfam" id="PF12947">
    <property type="entry name" value="EGF_3"/>
    <property type="match status" value="1"/>
</dbReference>
<feature type="disulfide bond" evidence="15">
    <location>
        <begin position="1248"/>
        <end position="1257"/>
    </location>
</feature>
<dbReference type="GO" id="GO:0016020">
    <property type="term" value="C:membrane"/>
    <property type="evidence" value="ECO:0007669"/>
    <property type="project" value="UniProtKB-SubCell"/>
</dbReference>
<dbReference type="InterPro" id="IPR049883">
    <property type="entry name" value="NOTCH1_EGF-like"/>
</dbReference>
<dbReference type="PROSITE" id="PS01180">
    <property type="entry name" value="CUB"/>
    <property type="match status" value="2"/>
</dbReference>
<dbReference type="Gene3D" id="3.30.1680.10">
    <property type="entry name" value="ligand-binding face of the semaphorins, domain 2"/>
    <property type="match status" value="1"/>
</dbReference>
<dbReference type="InterPro" id="IPR018097">
    <property type="entry name" value="EGF_Ca-bd_CS"/>
</dbReference>
<dbReference type="PANTHER" id="PTHR46093:SF16">
    <property type="entry name" value="MULTIPLE EGF-LIKE-DOMAINS 8"/>
    <property type="match status" value="1"/>
</dbReference>
<evidence type="ECO:0000256" key="12">
    <source>
        <dbReference type="ARBA" id="ARBA00023292"/>
    </source>
</evidence>
<dbReference type="PROSITE" id="PS00022">
    <property type="entry name" value="EGF_1"/>
    <property type="match status" value="2"/>
</dbReference>
<feature type="disulfide bond" evidence="15">
    <location>
        <begin position="1299"/>
        <end position="1308"/>
    </location>
</feature>
<dbReference type="InterPro" id="IPR016201">
    <property type="entry name" value="PSI"/>
</dbReference>
<feature type="domain" description="EGF-like" evidence="18">
    <location>
        <begin position="207"/>
        <end position="245"/>
    </location>
</feature>
<protein>
    <recommendedName>
        <fullName evidence="22">Multiple epidermal growth factor-like domains protein 8</fullName>
    </recommendedName>
</protein>
<evidence type="ECO:0000256" key="8">
    <source>
        <dbReference type="ARBA" id="ARBA00022989"/>
    </source>
</evidence>
<dbReference type="SUPFAM" id="SSF57196">
    <property type="entry name" value="EGF/Laminin"/>
    <property type="match status" value="4"/>
</dbReference>
<keyword evidence="4 16" id="KW-0812">Transmembrane</keyword>
<dbReference type="PROSITE" id="PS50026">
    <property type="entry name" value="EGF_3"/>
    <property type="match status" value="3"/>
</dbReference>
<feature type="domain" description="Laminin EGF-like" evidence="19">
    <location>
        <begin position="1277"/>
        <end position="1327"/>
    </location>
</feature>
<dbReference type="InterPro" id="IPR056737">
    <property type="entry name" value="Beta-prop_ATRN-MKLN-like"/>
</dbReference>
<keyword evidence="12 15" id="KW-0424">Laminin EGF-like domain</keyword>
<accession>T1JFI7</accession>
<dbReference type="InterPro" id="IPR002049">
    <property type="entry name" value="LE_dom"/>
</dbReference>
<dbReference type="Pfam" id="PF24973">
    <property type="entry name" value="EGF_LMN_ATRN"/>
    <property type="match status" value="2"/>
</dbReference>
<dbReference type="Pfam" id="PF00431">
    <property type="entry name" value="CUB"/>
    <property type="match status" value="1"/>
</dbReference>
<keyword evidence="6" id="KW-0677">Repeat</keyword>
<dbReference type="HOGENOM" id="CLU_000612_0_0_1"/>
<reference evidence="21" key="1">
    <citation type="submission" date="2011-05" db="EMBL/GenBank/DDBJ databases">
        <authorList>
            <person name="Richards S.R."/>
            <person name="Qu J."/>
            <person name="Jiang H."/>
            <person name="Jhangiani S.N."/>
            <person name="Agravi P."/>
            <person name="Goodspeed R."/>
            <person name="Gross S."/>
            <person name="Mandapat C."/>
            <person name="Jackson L."/>
            <person name="Mathew T."/>
            <person name="Pu L."/>
            <person name="Thornton R."/>
            <person name="Saada N."/>
            <person name="Wilczek-Boney K.B."/>
            <person name="Lee S."/>
            <person name="Kovar C."/>
            <person name="Wu Y."/>
            <person name="Scherer S.E."/>
            <person name="Worley K.C."/>
            <person name="Muzny D.M."/>
            <person name="Gibbs R."/>
        </authorList>
    </citation>
    <scope>NUCLEOTIDE SEQUENCE</scope>
    <source>
        <strain evidence="21">Brora</strain>
    </source>
</reference>
<evidence type="ECO:0000259" key="17">
    <source>
        <dbReference type="PROSITE" id="PS01180"/>
    </source>
</evidence>
<name>T1JFI7_STRMM</name>
<feature type="domain" description="EGF-like" evidence="18">
    <location>
        <begin position="1154"/>
        <end position="1195"/>
    </location>
</feature>
<dbReference type="InterPro" id="IPR000152">
    <property type="entry name" value="EGF-type_Asp/Asn_hydroxyl_site"/>
</dbReference>
<evidence type="ECO:0000256" key="15">
    <source>
        <dbReference type="PROSITE-ProRule" id="PRU00460"/>
    </source>
</evidence>
<dbReference type="GO" id="GO:0048731">
    <property type="term" value="P:system development"/>
    <property type="evidence" value="ECO:0007669"/>
    <property type="project" value="UniProtKB-ARBA"/>
</dbReference>
<dbReference type="PROSITE" id="PS01187">
    <property type="entry name" value="EGF_CA"/>
    <property type="match status" value="1"/>
</dbReference>
<reference evidence="20" key="2">
    <citation type="submission" date="2015-02" db="UniProtKB">
        <authorList>
            <consortium name="EnsemblMetazoa"/>
        </authorList>
    </citation>
    <scope>IDENTIFICATION</scope>
</reference>
<feature type="domain" description="Laminin EGF-like" evidence="19">
    <location>
        <begin position="1230"/>
        <end position="1276"/>
    </location>
</feature>
<dbReference type="InterPro" id="IPR000859">
    <property type="entry name" value="CUB_dom"/>
</dbReference>
<dbReference type="SMART" id="SM00612">
    <property type="entry name" value="Kelch"/>
    <property type="match status" value="4"/>
</dbReference>
<dbReference type="EMBL" id="JH432169">
    <property type="status" value="NOT_ANNOTATED_CDS"/>
    <property type="molecule type" value="Genomic_DNA"/>
</dbReference>
<evidence type="ECO:0008006" key="22">
    <source>
        <dbReference type="Google" id="ProtNLM"/>
    </source>
</evidence>
<keyword evidence="8 16" id="KW-1133">Transmembrane helix</keyword>
<evidence type="ECO:0000256" key="14">
    <source>
        <dbReference type="PROSITE-ProRule" id="PRU00076"/>
    </source>
</evidence>
<dbReference type="Gene3D" id="2.60.120.290">
    <property type="entry name" value="Spermadhesin, CUB domain"/>
    <property type="match status" value="2"/>
</dbReference>
<keyword evidence="10 14" id="KW-1015">Disulfide bond</keyword>
<evidence type="ECO:0000256" key="11">
    <source>
        <dbReference type="ARBA" id="ARBA00023180"/>
    </source>
</evidence>
<dbReference type="PhylomeDB" id="T1JFI7"/>
<proteinExistence type="predicted"/>
<keyword evidence="9 16" id="KW-0472">Membrane</keyword>
<dbReference type="Gene3D" id="2.120.10.80">
    <property type="entry name" value="Kelch-type beta propeller"/>
    <property type="match status" value="4"/>
</dbReference>
<dbReference type="GO" id="GO:0048513">
    <property type="term" value="P:animal organ development"/>
    <property type="evidence" value="ECO:0007669"/>
    <property type="project" value="UniProtKB-ARBA"/>
</dbReference>
<dbReference type="EnsemblMetazoa" id="SMAR012601-RA">
    <property type="protein sequence ID" value="SMAR012601-PA"/>
    <property type="gene ID" value="SMAR012601"/>
</dbReference>
<organism evidence="20 21">
    <name type="scientific">Strigamia maritima</name>
    <name type="common">European centipede</name>
    <name type="synonym">Geophilus maritimus</name>
    <dbReference type="NCBI Taxonomy" id="126957"/>
    <lineage>
        <taxon>Eukaryota</taxon>
        <taxon>Metazoa</taxon>
        <taxon>Ecdysozoa</taxon>
        <taxon>Arthropoda</taxon>
        <taxon>Myriapoda</taxon>
        <taxon>Chilopoda</taxon>
        <taxon>Pleurostigmophora</taxon>
        <taxon>Geophilomorpha</taxon>
        <taxon>Linotaeniidae</taxon>
        <taxon>Strigamia</taxon>
    </lineage>
</organism>
<dbReference type="FunFam" id="2.60.120.290:FF:000023">
    <property type="entry name" value="Multiple epidermal growth factor-like domains 8"/>
    <property type="match status" value="1"/>
</dbReference>
<dbReference type="PRINTS" id="PR00011">
    <property type="entry name" value="EGFLAMININ"/>
</dbReference>
<evidence type="ECO:0000256" key="7">
    <source>
        <dbReference type="ARBA" id="ARBA00022837"/>
    </source>
</evidence>
<feature type="disulfide bond" evidence="13">
    <location>
        <begin position="68"/>
        <end position="95"/>
    </location>
</feature>